<organism evidence="1 2">
    <name type="scientific">Flavobacterium chungangense</name>
    <dbReference type="NCBI Taxonomy" id="554283"/>
    <lineage>
        <taxon>Bacteria</taxon>
        <taxon>Pseudomonadati</taxon>
        <taxon>Bacteroidota</taxon>
        <taxon>Flavobacteriia</taxon>
        <taxon>Flavobacteriales</taxon>
        <taxon>Flavobacteriaceae</taxon>
        <taxon>Flavobacterium</taxon>
    </lineage>
</organism>
<protein>
    <recommendedName>
        <fullName evidence="3">Phage tail protein</fullName>
    </recommendedName>
</protein>
<name>A0A6V6YYW7_9FLAO</name>
<evidence type="ECO:0000313" key="2">
    <source>
        <dbReference type="Proteomes" id="UP000556700"/>
    </source>
</evidence>
<dbReference type="AlphaFoldDB" id="A0A6V6YYW7"/>
<sequence length="138" mass="15454">MADYSSKNYSWNDISIALGGRIIEGIEEVEYTVKQEKAVLRGRGSVGHMITRGNKDCEGKITLWQSEVEAMIKDAPNNDILALNFDIIWSFSPNDGGATITDVLTSCEVKEYKKGMKQGDQNMLVELPIVFLDIKHQQ</sequence>
<dbReference type="Proteomes" id="UP000556700">
    <property type="component" value="Unassembled WGS sequence"/>
</dbReference>
<dbReference type="EMBL" id="CAIJDO010000130">
    <property type="protein sequence ID" value="CAD0004444.1"/>
    <property type="molecule type" value="Genomic_DNA"/>
</dbReference>
<evidence type="ECO:0008006" key="3">
    <source>
        <dbReference type="Google" id="ProtNLM"/>
    </source>
</evidence>
<evidence type="ECO:0000313" key="1">
    <source>
        <dbReference type="EMBL" id="CAD0004444.1"/>
    </source>
</evidence>
<reference evidence="1 2" key="1">
    <citation type="submission" date="2020-06" db="EMBL/GenBank/DDBJ databases">
        <authorList>
            <person name="Criscuolo A."/>
        </authorList>
    </citation>
    <scope>NUCLEOTIDE SEQUENCE [LARGE SCALE GENOMIC DNA]</scope>
    <source>
        <strain evidence="2">CIP 110025</strain>
    </source>
</reference>
<gene>
    <name evidence="1" type="ORF">FLACHUCJ7_01864</name>
</gene>
<comment type="caution">
    <text evidence="1">The sequence shown here is derived from an EMBL/GenBank/DDBJ whole genome shotgun (WGS) entry which is preliminary data.</text>
</comment>
<keyword evidence="2" id="KW-1185">Reference proteome</keyword>
<proteinExistence type="predicted"/>
<accession>A0A6V6YYW7</accession>
<dbReference type="RefSeq" id="WP_031457091.1">
    <property type="nucleotide sequence ID" value="NZ_CAIJDO010000130.1"/>
</dbReference>